<name>A0ABR5ID91_9ACTN</name>
<evidence type="ECO:0000259" key="2">
    <source>
        <dbReference type="Pfam" id="PF04480"/>
    </source>
</evidence>
<organism evidence="3 4">
    <name type="scientific">Gordonia jacobaea</name>
    <dbReference type="NCBI Taxonomy" id="122202"/>
    <lineage>
        <taxon>Bacteria</taxon>
        <taxon>Bacillati</taxon>
        <taxon>Actinomycetota</taxon>
        <taxon>Actinomycetes</taxon>
        <taxon>Mycobacteriales</taxon>
        <taxon>Gordoniaceae</taxon>
        <taxon>Gordonia</taxon>
    </lineage>
</organism>
<sequence length="360" mass="39124">MTHADSDTPPPFGHAIRPGRVVRLADVYGPAIDDFAEAVAPELPVILDYRGPDERTARQVATEILEALESALITLFPAWLPGRSTGEQLDVDDAETLARRLCTDVGLSTAVVVPLARAGAANERTTPSAIPEQRAAVLVALLRHFYGRPEVVLAVRASSALSHDAQRTAASACAWLAEHANMTVWLTADALPEVRRVPVLRLGIASSTAPVPTDPLRPILIVSRPTGAPAPHSAAEQALEYALAQHSWSAGRLWNRCPTDLTALSGVARVDVLWPDARVIVEVDGPDHRRADKYARDRRRDNMLQRHGYVVLRYTNEQVLGDTSSVVAELREVLTHHHPTPSSPTAPGPHLKESQWTTRS</sequence>
<dbReference type="InterPro" id="IPR011335">
    <property type="entry name" value="Restrct_endonuc-II-like"/>
</dbReference>
<proteinExistence type="predicted"/>
<protein>
    <recommendedName>
        <fullName evidence="2">DUF559 domain-containing protein</fullName>
    </recommendedName>
</protein>
<evidence type="ECO:0000313" key="3">
    <source>
        <dbReference type="EMBL" id="KNA91553.1"/>
    </source>
</evidence>
<comment type="caution">
    <text evidence="3">The sequence shown here is derived from an EMBL/GenBank/DDBJ whole genome shotgun (WGS) entry which is preliminary data.</text>
</comment>
<dbReference type="Gene3D" id="3.40.960.10">
    <property type="entry name" value="VSR Endonuclease"/>
    <property type="match status" value="1"/>
</dbReference>
<accession>A0ABR5ID91</accession>
<dbReference type="SUPFAM" id="SSF52980">
    <property type="entry name" value="Restriction endonuclease-like"/>
    <property type="match status" value="1"/>
</dbReference>
<dbReference type="PANTHER" id="PTHR38590:SF1">
    <property type="entry name" value="BLL0828 PROTEIN"/>
    <property type="match status" value="1"/>
</dbReference>
<evidence type="ECO:0000256" key="1">
    <source>
        <dbReference type="SAM" id="MobiDB-lite"/>
    </source>
</evidence>
<dbReference type="RefSeq" id="WP_049698869.1">
    <property type="nucleotide sequence ID" value="NZ_JAQDQF010000010.1"/>
</dbReference>
<dbReference type="InterPro" id="IPR047216">
    <property type="entry name" value="Endonuclease_DUF559_bact"/>
</dbReference>
<dbReference type="Proteomes" id="UP000037247">
    <property type="component" value="Unassembled WGS sequence"/>
</dbReference>
<dbReference type="PANTHER" id="PTHR38590">
    <property type="entry name" value="BLL0828 PROTEIN"/>
    <property type="match status" value="1"/>
</dbReference>
<reference evidence="3 4" key="1">
    <citation type="submission" date="2015-05" db="EMBL/GenBank/DDBJ databases">
        <title>Draft genome sequence of the bacterium Gordonia jacobaea a new member of the Gordonia genus.</title>
        <authorList>
            <person name="Jimenez-Galisteo G."/>
            <person name="Dominguez A."/>
            <person name="Munoz E."/>
            <person name="Vinas M."/>
        </authorList>
    </citation>
    <scope>NUCLEOTIDE SEQUENCE [LARGE SCALE GENOMIC DNA]</scope>
    <source>
        <strain evidence="4">mv1</strain>
    </source>
</reference>
<dbReference type="Pfam" id="PF04480">
    <property type="entry name" value="DUF559"/>
    <property type="match status" value="1"/>
</dbReference>
<gene>
    <name evidence="3" type="ORF">ABW18_10250</name>
</gene>
<evidence type="ECO:0000313" key="4">
    <source>
        <dbReference type="Proteomes" id="UP000037247"/>
    </source>
</evidence>
<dbReference type="InterPro" id="IPR007569">
    <property type="entry name" value="DUF559"/>
</dbReference>
<keyword evidence="4" id="KW-1185">Reference proteome</keyword>
<feature type="region of interest" description="Disordered" evidence="1">
    <location>
        <begin position="336"/>
        <end position="360"/>
    </location>
</feature>
<feature type="domain" description="DUF559" evidence="2">
    <location>
        <begin position="270"/>
        <end position="334"/>
    </location>
</feature>
<dbReference type="EMBL" id="LDTZ01000016">
    <property type="protein sequence ID" value="KNA91553.1"/>
    <property type="molecule type" value="Genomic_DNA"/>
</dbReference>